<dbReference type="PANTHER" id="PTHR43100">
    <property type="entry name" value="GLUTAMATE SYNTHASE [NADPH] SMALL CHAIN"/>
    <property type="match status" value="1"/>
</dbReference>
<dbReference type="Pfam" id="PF07992">
    <property type="entry name" value="Pyr_redox_2"/>
    <property type="match status" value="1"/>
</dbReference>
<dbReference type="EMBL" id="CP107246">
    <property type="protein sequence ID" value="WIM06532.1"/>
    <property type="molecule type" value="Genomic_DNA"/>
</dbReference>
<dbReference type="Pfam" id="PF12838">
    <property type="entry name" value="Fer4_7"/>
    <property type="match status" value="1"/>
</dbReference>
<accession>A0AA49FM32</accession>
<dbReference type="InterPro" id="IPR023753">
    <property type="entry name" value="FAD/NAD-binding_dom"/>
</dbReference>
<dbReference type="Gene3D" id="1.10.1060.10">
    <property type="entry name" value="Alpha-helical ferredoxin"/>
    <property type="match status" value="1"/>
</dbReference>
<dbReference type="AlphaFoldDB" id="A0AA49FM32"/>
<dbReference type="InterPro" id="IPR036188">
    <property type="entry name" value="FAD/NAD-bd_sf"/>
</dbReference>
<organism evidence="5">
    <name type="scientific">Candidatus Nitricoxidivorans perseverans</name>
    <dbReference type="NCBI Taxonomy" id="2975601"/>
    <lineage>
        <taxon>Bacteria</taxon>
        <taxon>Pseudomonadati</taxon>
        <taxon>Pseudomonadota</taxon>
        <taxon>Betaproteobacteria</taxon>
        <taxon>Nitrosomonadales</taxon>
        <taxon>Sterolibacteriaceae</taxon>
        <taxon>Candidatus Nitricoxidivorans</taxon>
    </lineage>
</organism>
<dbReference type="NCBIfam" id="NF009410">
    <property type="entry name" value="PRK12771.1"/>
    <property type="match status" value="1"/>
</dbReference>
<dbReference type="InterPro" id="IPR051394">
    <property type="entry name" value="Glutamate_Synthase"/>
</dbReference>
<evidence type="ECO:0000256" key="1">
    <source>
        <dbReference type="ARBA" id="ARBA00022723"/>
    </source>
</evidence>
<keyword evidence="2" id="KW-0408">Iron</keyword>
<gene>
    <name evidence="5" type="ORF">OHM77_04495</name>
</gene>
<dbReference type="InterPro" id="IPR009051">
    <property type="entry name" value="Helical_ferredxn"/>
</dbReference>
<dbReference type="PRINTS" id="PR00419">
    <property type="entry name" value="ADXRDTASE"/>
</dbReference>
<dbReference type="PROSITE" id="PS51379">
    <property type="entry name" value="4FE4S_FER_2"/>
    <property type="match status" value="2"/>
</dbReference>
<protein>
    <submittedName>
        <fullName evidence="5">NAD(P)-binding protein</fullName>
    </submittedName>
</protein>
<dbReference type="InterPro" id="IPR017896">
    <property type="entry name" value="4Fe4S_Fe-S-bd"/>
</dbReference>
<reference evidence="5" key="1">
    <citation type="journal article" date="2023" name="Nat. Microbiol.">
        <title>Enrichment and characterization of a nitric oxide-reducing microbial community in a continuous bioreactor.</title>
        <authorList>
            <person name="Garrido-Amador P."/>
            <person name="Stortenbeker N."/>
            <person name="Wessels H.J.C.T."/>
            <person name="Speth D.R."/>
            <person name="Garcia-Heredia I."/>
            <person name="Kartal B."/>
        </authorList>
    </citation>
    <scope>NUCLEOTIDE SEQUENCE</scope>
    <source>
        <strain evidence="5">MAG1</strain>
    </source>
</reference>
<dbReference type="SUPFAM" id="SSF46548">
    <property type="entry name" value="alpha-helical ferredoxin"/>
    <property type="match status" value="2"/>
</dbReference>
<dbReference type="Gene3D" id="3.30.70.20">
    <property type="match status" value="1"/>
</dbReference>
<evidence type="ECO:0000259" key="4">
    <source>
        <dbReference type="PROSITE" id="PS51379"/>
    </source>
</evidence>
<dbReference type="GO" id="GO:0016491">
    <property type="term" value="F:oxidoreductase activity"/>
    <property type="evidence" value="ECO:0007669"/>
    <property type="project" value="InterPro"/>
</dbReference>
<dbReference type="PROSITE" id="PS00198">
    <property type="entry name" value="4FE4S_FER_1"/>
    <property type="match status" value="1"/>
</dbReference>
<feature type="domain" description="4Fe-4S ferredoxin-type" evidence="4">
    <location>
        <begin position="602"/>
        <end position="631"/>
    </location>
</feature>
<sequence>MSATQETQQNTKLTYRRFKDGDNQWKRSQENLFKSSWTYKCPTYIQSTPPCQGKCPAGEDVRGWLNIVRGIEKAPLGADGKPSMPWQEYAWRRLTECNPFPAIMGRVCPAPCQTGCNRAQVDDVVGINSVEQFLGNYAIENGLSFPKPEKESGKKVAIVGGGVAGLSAAYQLRRKGHACTIFETYGKLGGMLAFGLPDYRTTQDVVQAEIKRITDMGGIDVRFNTRVGKDVSMDDLRKQFDAVFVAIGAQGGMKLDIPGSDASNCIDALHMLRAYNEKKLTDVGANVVIIGGGNTAMDAAAVARRVGSNGKTPANVVIAYRRTVAEMPADQHEKDAVVAAGVVMTPCVIPVSVVKGADGKATALRVAKVEWVNKKMQVIEGSEYDIPANLIVSAVGQFIQWEGMENLKNAKDKANVDKTLQAMGQAGVFVGGDAITPDLLTTAIGHARIAAGGIDDYLTTGAPGKRPAVDKSLFNLQNDLAKRGAKFETLPEGYTRATCDNKNAVHNFDDRADRQIIKHDELFLGHFTYTARSQRAFRPVDADHVLGDHAEHAWEPLTEAQAVTEAKRCMSCGLCFECDNCVIYCPQGAVKRVPKKEASIGRYVTTDYFKCIGCHICKDVCPTGYIQMGLGGEGN</sequence>
<dbReference type="Pfam" id="PF14691">
    <property type="entry name" value="Fer4_20"/>
    <property type="match status" value="1"/>
</dbReference>
<dbReference type="Proteomes" id="UP001234916">
    <property type="component" value="Chromosome"/>
</dbReference>
<evidence type="ECO:0000313" key="5">
    <source>
        <dbReference type="EMBL" id="WIM06532.1"/>
    </source>
</evidence>
<dbReference type="InterPro" id="IPR028261">
    <property type="entry name" value="DPD_II"/>
</dbReference>
<dbReference type="InterPro" id="IPR017900">
    <property type="entry name" value="4Fe4S_Fe_S_CS"/>
</dbReference>
<dbReference type="PANTHER" id="PTHR43100:SF2">
    <property type="entry name" value="BNAA03G19380D PROTEIN"/>
    <property type="match status" value="1"/>
</dbReference>
<name>A0AA49FM32_9PROT</name>
<keyword evidence="3" id="KW-0411">Iron-sulfur</keyword>
<dbReference type="KEGG" id="npv:OHM77_04495"/>
<dbReference type="Gene3D" id="3.40.50.720">
    <property type="entry name" value="NAD(P)-binding Rossmann-like Domain"/>
    <property type="match status" value="1"/>
</dbReference>
<evidence type="ECO:0000256" key="2">
    <source>
        <dbReference type="ARBA" id="ARBA00023004"/>
    </source>
</evidence>
<proteinExistence type="predicted"/>
<dbReference type="SUPFAM" id="SSF51971">
    <property type="entry name" value="Nucleotide-binding domain"/>
    <property type="match status" value="1"/>
</dbReference>
<dbReference type="GO" id="GO:0051536">
    <property type="term" value="F:iron-sulfur cluster binding"/>
    <property type="evidence" value="ECO:0007669"/>
    <property type="project" value="UniProtKB-KW"/>
</dbReference>
<dbReference type="GO" id="GO:0046872">
    <property type="term" value="F:metal ion binding"/>
    <property type="evidence" value="ECO:0007669"/>
    <property type="project" value="UniProtKB-KW"/>
</dbReference>
<keyword evidence="1" id="KW-0479">Metal-binding</keyword>
<dbReference type="Gene3D" id="3.50.50.60">
    <property type="entry name" value="FAD/NAD(P)-binding domain"/>
    <property type="match status" value="1"/>
</dbReference>
<feature type="domain" description="4Fe-4S ferredoxin-type" evidence="4">
    <location>
        <begin position="566"/>
        <end position="595"/>
    </location>
</feature>
<evidence type="ECO:0000256" key="3">
    <source>
        <dbReference type="ARBA" id="ARBA00023014"/>
    </source>
</evidence>